<evidence type="ECO:0000313" key="2">
    <source>
        <dbReference type="Proteomes" id="UP001172386"/>
    </source>
</evidence>
<comment type="caution">
    <text evidence="1">The sequence shown here is derived from an EMBL/GenBank/DDBJ whole genome shotgun (WGS) entry which is preliminary data.</text>
</comment>
<organism evidence="1 2">
    <name type="scientific">Neophaeococcomyces mojaviensis</name>
    <dbReference type="NCBI Taxonomy" id="3383035"/>
    <lineage>
        <taxon>Eukaryota</taxon>
        <taxon>Fungi</taxon>
        <taxon>Dikarya</taxon>
        <taxon>Ascomycota</taxon>
        <taxon>Pezizomycotina</taxon>
        <taxon>Eurotiomycetes</taxon>
        <taxon>Chaetothyriomycetidae</taxon>
        <taxon>Chaetothyriales</taxon>
        <taxon>Chaetothyriales incertae sedis</taxon>
        <taxon>Neophaeococcomyces</taxon>
    </lineage>
</organism>
<reference evidence="1" key="1">
    <citation type="submission" date="2022-10" db="EMBL/GenBank/DDBJ databases">
        <title>Culturing micro-colonial fungi from biological soil crusts in the Mojave desert and describing Neophaeococcomyces mojavensis, and introducing the new genera and species Taxawa tesnikishii.</title>
        <authorList>
            <person name="Kurbessoian T."/>
            <person name="Stajich J.E."/>
        </authorList>
    </citation>
    <scope>NUCLEOTIDE SEQUENCE</scope>
    <source>
        <strain evidence="1">JES_112</strain>
    </source>
</reference>
<protein>
    <submittedName>
        <fullName evidence="1">Uncharacterized protein</fullName>
    </submittedName>
</protein>
<evidence type="ECO:0000313" key="1">
    <source>
        <dbReference type="EMBL" id="KAJ9655632.1"/>
    </source>
</evidence>
<dbReference type="EMBL" id="JAPDRQ010000092">
    <property type="protein sequence ID" value="KAJ9655632.1"/>
    <property type="molecule type" value="Genomic_DNA"/>
</dbReference>
<gene>
    <name evidence="1" type="ORF">H2198_005530</name>
</gene>
<sequence>MRARTFGKLCPRQAPECGSLARFSQPTKPMLSTPILSLPPEVRACIFKYLLDEVDLIFKFSKDFNSSSCHARWQDGKKLAFLEACKLFQIEALNLVQVHAITIDLNSLPNPNTTTTEKHGEKKKYAFSRQPKMALSLEKVRPHLRQLTINAKHALYCLLRTDILGTFPKLRTIRIKQTLWPRDMPSDYRAGLNEISRRQAFVLESLDQYLNGFTSLVSRPNFRCRDELTPLIDLLRDSKLQPFFPLFIDVTIEENSTSEQPRCSDNEKSFSYPLSKQVSAVRMTYDWPRREVIDMEIDMYDQFLPLAIKSKYTEKIFLGA</sequence>
<proteinExistence type="predicted"/>
<dbReference type="Proteomes" id="UP001172386">
    <property type="component" value="Unassembled WGS sequence"/>
</dbReference>
<name>A0ACC3A5W2_9EURO</name>
<keyword evidence="2" id="KW-1185">Reference proteome</keyword>
<accession>A0ACC3A5W2</accession>